<dbReference type="PANTHER" id="PTHR12147">
    <property type="entry name" value="METALLOPEPTIDASE M28 FAMILY MEMBER"/>
    <property type="match status" value="1"/>
</dbReference>
<dbReference type="GO" id="GO:0008235">
    <property type="term" value="F:metalloexopeptidase activity"/>
    <property type="evidence" value="ECO:0007669"/>
    <property type="project" value="InterPro"/>
</dbReference>
<dbReference type="InterPro" id="IPR007484">
    <property type="entry name" value="Peptidase_M28"/>
</dbReference>
<dbReference type="InterPro" id="IPR045175">
    <property type="entry name" value="M28_fam"/>
</dbReference>
<reference evidence="5" key="1">
    <citation type="submission" date="2025-08" db="UniProtKB">
        <authorList>
            <consortium name="RefSeq"/>
        </authorList>
    </citation>
    <scope>IDENTIFICATION</scope>
    <source>
        <tissue evidence="5">Gonads</tissue>
    </source>
</reference>
<dbReference type="GeneID" id="106174511"/>
<evidence type="ECO:0000259" key="3">
    <source>
        <dbReference type="Pfam" id="PF04389"/>
    </source>
</evidence>
<dbReference type="PANTHER" id="PTHR12147:SF26">
    <property type="entry name" value="PEPTIDASE M28 DOMAIN-CONTAINING PROTEIN"/>
    <property type="match status" value="1"/>
</dbReference>
<dbReference type="Proteomes" id="UP000085678">
    <property type="component" value="Unplaced"/>
</dbReference>
<dbReference type="AlphaFoldDB" id="A0A1S3JNL1"/>
<protein>
    <submittedName>
        <fullName evidence="5">Uncharacterized protein LOC106174511</fullName>
    </submittedName>
</protein>
<evidence type="ECO:0000256" key="1">
    <source>
        <dbReference type="ARBA" id="ARBA00001947"/>
    </source>
</evidence>
<feature type="domain" description="Peptidase M28" evidence="3">
    <location>
        <begin position="87"/>
        <end position="218"/>
    </location>
</feature>
<evidence type="ECO:0000313" key="5">
    <source>
        <dbReference type="RefSeq" id="XP_013411554.1"/>
    </source>
</evidence>
<gene>
    <name evidence="5" type="primary">LOC106174511</name>
</gene>
<evidence type="ECO:0000256" key="2">
    <source>
        <dbReference type="ARBA" id="ARBA00005634"/>
    </source>
</evidence>
<dbReference type="SUPFAM" id="SSF53187">
    <property type="entry name" value="Zn-dependent exopeptidases"/>
    <property type="match status" value="1"/>
</dbReference>
<dbReference type="InParanoid" id="A0A1S3JNL1"/>
<dbReference type="Pfam" id="PF04389">
    <property type="entry name" value="Peptidase_M28"/>
    <property type="match status" value="1"/>
</dbReference>
<evidence type="ECO:0000313" key="4">
    <source>
        <dbReference type="Proteomes" id="UP000085678"/>
    </source>
</evidence>
<dbReference type="RefSeq" id="XP_013411554.1">
    <property type="nucleotide sequence ID" value="XM_013556100.1"/>
</dbReference>
<dbReference type="Gene3D" id="3.40.630.10">
    <property type="entry name" value="Zn peptidases"/>
    <property type="match status" value="1"/>
</dbReference>
<keyword evidence="4" id="KW-1185">Reference proteome</keyword>
<accession>A0A1S3JNL1</accession>
<dbReference type="GO" id="GO:0006508">
    <property type="term" value="P:proteolysis"/>
    <property type="evidence" value="ECO:0007669"/>
    <property type="project" value="InterPro"/>
</dbReference>
<dbReference type="STRING" id="7574.A0A1S3JNL1"/>
<name>A0A1S3JNL1_LINAN</name>
<comment type="cofactor">
    <cofactor evidence="1">
        <name>Zn(2+)</name>
        <dbReference type="ChEBI" id="CHEBI:29105"/>
    </cofactor>
</comment>
<comment type="similarity">
    <text evidence="2">Belongs to the peptidase M28 family. M28B subfamily.</text>
</comment>
<dbReference type="KEGG" id="lak:106174511"/>
<sequence length="413" mass="46232">MATLIRLLAGCYCIFILELQHRSCFEVNKTWMRETLTTRFFSPRHHAHDPAVKNETMMFIHDYLQSQGLDTRIHSFDTDLAGVKGHNVIGILKGRQFGTVHDFPLAIGAHYDTMRTSPGVNDNGSGVTAMLEAAKVLTHTGCRPNYTLFFIASDFEEWESHGKDIACSKIACGSRELVKTWFPKFWKDNYPANTAADNLPPFQGIIILDVVMNVDLTEKSQNVPTEFEQAFPDVMKNIISRDGRGDFLAVIGRPEERDMLDHLQTEWNNVAGNPQYHIERFNLPPIDKTPLTEKDVWSHYKNFGRSDHISFWLSNLPAVLITDTANFRGAMKSCYHTTCDGIALVTDDNLEFLAQTTKTIINTMGKMSGISCLLSSTSLNFTFANIGVDWTISGFAPALVALTTSISIGPLLL</sequence>
<proteinExistence type="inferred from homology"/>
<organism evidence="4 5">
    <name type="scientific">Lingula anatina</name>
    <name type="common">Brachiopod</name>
    <name type="synonym">Lingula unguis</name>
    <dbReference type="NCBI Taxonomy" id="7574"/>
    <lineage>
        <taxon>Eukaryota</taxon>
        <taxon>Metazoa</taxon>
        <taxon>Spiralia</taxon>
        <taxon>Lophotrochozoa</taxon>
        <taxon>Brachiopoda</taxon>
        <taxon>Linguliformea</taxon>
        <taxon>Lingulata</taxon>
        <taxon>Lingulida</taxon>
        <taxon>Linguloidea</taxon>
        <taxon>Lingulidae</taxon>
        <taxon>Lingula</taxon>
    </lineage>
</organism>
<dbReference type="OrthoDB" id="2214at2759"/>